<evidence type="ECO:0000259" key="8">
    <source>
        <dbReference type="Pfam" id="PF00534"/>
    </source>
</evidence>
<dbReference type="NCBIfam" id="TIGR02095">
    <property type="entry name" value="glgA"/>
    <property type="match status" value="1"/>
</dbReference>
<accession>A0ABY8UYQ0</accession>
<evidence type="ECO:0000259" key="9">
    <source>
        <dbReference type="Pfam" id="PF08323"/>
    </source>
</evidence>
<dbReference type="PANTHER" id="PTHR45825">
    <property type="entry name" value="GRANULE-BOUND STARCH SYNTHASE 1, CHLOROPLASTIC/AMYLOPLASTIC"/>
    <property type="match status" value="1"/>
</dbReference>
<comment type="similarity">
    <text evidence="3 7">Belongs to the glycosyltransferase 1 family. Bacterial/plant glycogen synthase subfamily.</text>
</comment>
<keyword evidence="6 7" id="KW-0320">Glycogen biosynthesis</keyword>
<gene>
    <name evidence="7" type="primary">glgA</name>
    <name evidence="10" type="ORF">QNI29_02710</name>
</gene>
<dbReference type="InterPro" id="IPR011835">
    <property type="entry name" value="GS/SS"/>
</dbReference>
<evidence type="ECO:0000256" key="2">
    <source>
        <dbReference type="ARBA" id="ARBA00002764"/>
    </source>
</evidence>
<keyword evidence="4 7" id="KW-0328">Glycosyltransferase</keyword>
<organism evidence="10 11">
    <name type="scientific">Pontibacillus chungwhensis</name>
    <dbReference type="NCBI Taxonomy" id="265426"/>
    <lineage>
        <taxon>Bacteria</taxon>
        <taxon>Bacillati</taxon>
        <taxon>Bacillota</taxon>
        <taxon>Bacilli</taxon>
        <taxon>Bacillales</taxon>
        <taxon>Bacillaceae</taxon>
        <taxon>Pontibacillus</taxon>
    </lineage>
</organism>
<comment type="pathway">
    <text evidence="7">Glycan biosynthesis; glycogen biosynthesis.</text>
</comment>
<feature type="binding site" evidence="7">
    <location>
        <position position="15"/>
    </location>
    <ligand>
        <name>ADP-alpha-D-glucose</name>
        <dbReference type="ChEBI" id="CHEBI:57498"/>
    </ligand>
</feature>
<evidence type="ECO:0000256" key="4">
    <source>
        <dbReference type="ARBA" id="ARBA00022676"/>
    </source>
</evidence>
<evidence type="ECO:0000256" key="6">
    <source>
        <dbReference type="ARBA" id="ARBA00023056"/>
    </source>
</evidence>
<dbReference type="RefSeq" id="WP_231419287.1">
    <property type="nucleotide sequence ID" value="NZ_CP126446.1"/>
</dbReference>
<dbReference type="Pfam" id="PF08323">
    <property type="entry name" value="Glyco_transf_5"/>
    <property type="match status" value="1"/>
</dbReference>
<comment type="function">
    <text evidence="2 7">Synthesizes alpha-1,4-glucan chains using ADP-glucose.</text>
</comment>
<dbReference type="Proteomes" id="UP001236652">
    <property type="component" value="Chromosome"/>
</dbReference>
<name>A0ABY8UYQ0_9BACI</name>
<dbReference type="InterPro" id="IPR013534">
    <property type="entry name" value="Starch_synth_cat_dom"/>
</dbReference>
<reference evidence="10 11" key="1">
    <citation type="submission" date="2023-05" db="EMBL/GenBank/DDBJ databases">
        <title>Comparative genomics reveals the evidence of polycyclic aromatic hydrocarbons degradation in moderately halophilic genus Pontibacillus.</title>
        <authorList>
            <person name="Yang H."/>
            <person name="Qian Z."/>
        </authorList>
    </citation>
    <scope>NUCLEOTIDE SEQUENCE [LARGE SCALE GENOMIC DNA]</scope>
    <source>
        <strain evidence="11">HN14</strain>
    </source>
</reference>
<keyword evidence="5 7" id="KW-0808">Transferase</keyword>
<evidence type="ECO:0000256" key="7">
    <source>
        <dbReference type="HAMAP-Rule" id="MF_00484"/>
    </source>
</evidence>
<dbReference type="PANTHER" id="PTHR45825:SF11">
    <property type="entry name" value="ALPHA AMYLASE DOMAIN-CONTAINING PROTEIN"/>
    <property type="match status" value="1"/>
</dbReference>
<comment type="catalytic activity">
    <reaction evidence="1 7">
        <text>[(1-&gt;4)-alpha-D-glucosyl](n) + ADP-alpha-D-glucose = [(1-&gt;4)-alpha-D-glucosyl](n+1) + ADP + H(+)</text>
        <dbReference type="Rhea" id="RHEA:18189"/>
        <dbReference type="Rhea" id="RHEA-COMP:9584"/>
        <dbReference type="Rhea" id="RHEA-COMP:9587"/>
        <dbReference type="ChEBI" id="CHEBI:15378"/>
        <dbReference type="ChEBI" id="CHEBI:15444"/>
        <dbReference type="ChEBI" id="CHEBI:57498"/>
        <dbReference type="ChEBI" id="CHEBI:456216"/>
        <dbReference type="EC" id="2.4.1.21"/>
    </reaction>
</comment>
<dbReference type="InterPro" id="IPR001296">
    <property type="entry name" value="Glyco_trans_1"/>
</dbReference>
<proteinExistence type="inferred from homology"/>
<dbReference type="Gene3D" id="3.40.50.2000">
    <property type="entry name" value="Glycogen Phosphorylase B"/>
    <property type="match status" value="2"/>
</dbReference>
<feature type="domain" description="Glycosyl transferase family 1" evidence="8">
    <location>
        <begin position="297"/>
        <end position="433"/>
    </location>
</feature>
<sequence>MNVLHIASECMPFCKTNEVADLLGSLPKALQEKGVEVSVILPLYKAIPSHFRTVMDTRATCRVRLGWREKGFHLKEAVFDGIRYYFVEQEEYFGEEEIYGDPQSFHEAERFAFFSQAVLEVLPELKHKPDLLHCHDWRTGFIPYLLSEAYSHDPYYDSLKTVFTIHQMNEQGVYPSGTFHDLMGCEEARCEFYGGVNVTKGALVYSDHLTTLSETFASEIGDPYFGCGLDGVIREQQAKLTGIQIGMDGSVYDPYTDPSLVCHPPLKEWKSVNKRVLQEQLHLPVREVPVFLLDTPLVGDKGMDLIVHVFDEMMEEDVQVLVIGKGDPIFEEKLKAFEETYRGKMFVHLGSDEELLRQMYAASDISLLPSKYEPGTSKTLMAFRYEVVPLVRETGGLRDTVVSFNEFTGEGTGFSFTCYNAHDMLHTFRRALHFYDDPLLWWRITQNIKACDCGWHQPSAAYVNLYQKLLLYTDQEVRL</sequence>
<dbReference type="HAMAP" id="MF_00484">
    <property type="entry name" value="Glycogen_synth"/>
    <property type="match status" value="1"/>
</dbReference>
<evidence type="ECO:0000256" key="5">
    <source>
        <dbReference type="ARBA" id="ARBA00022679"/>
    </source>
</evidence>
<keyword evidence="11" id="KW-1185">Reference proteome</keyword>
<dbReference type="CDD" id="cd03791">
    <property type="entry name" value="GT5_Glycogen_synthase_DULL1-like"/>
    <property type="match status" value="1"/>
</dbReference>
<evidence type="ECO:0000256" key="1">
    <source>
        <dbReference type="ARBA" id="ARBA00001478"/>
    </source>
</evidence>
<evidence type="ECO:0000256" key="3">
    <source>
        <dbReference type="ARBA" id="ARBA00010281"/>
    </source>
</evidence>
<dbReference type="EMBL" id="CP126446">
    <property type="protein sequence ID" value="WIF98599.1"/>
    <property type="molecule type" value="Genomic_DNA"/>
</dbReference>
<dbReference type="SUPFAM" id="SSF53756">
    <property type="entry name" value="UDP-Glycosyltransferase/glycogen phosphorylase"/>
    <property type="match status" value="1"/>
</dbReference>
<evidence type="ECO:0000313" key="11">
    <source>
        <dbReference type="Proteomes" id="UP001236652"/>
    </source>
</evidence>
<evidence type="ECO:0000313" key="10">
    <source>
        <dbReference type="EMBL" id="WIF98599.1"/>
    </source>
</evidence>
<protein>
    <recommendedName>
        <fullName evidence="7">Glycogen synthase</fullName>
        <ecNumber evidence="7">2.4.1.21</ecNumber>
    </recommendedName>
    <alternativeName>
        <fullName evidence="7">Starch [bacterial glycogen] synthase</fullName>
    </alternativeName>
</protein>
<feature type="domain" description="Starch synthase catalytic" evidence="9">
    <location>
        <begin position="2"/>
        <end position="235"/>
    </location>
</feature>
<dbReference type="Pfam" id="PF00534">
    <property type="entry name" value="Glycos_transf_1"/>
    <property type="match status" value="1"/>
</dbReference>
<dbReference type="EC" id="2.4.1.21" evidence="7"/>